<dbReference type="Gene3D" id="3.30.40.10">
    <property type="entry name" value="Zinc/RING finger domain, C3HC4 (zinc finger)"/>
    <property type="match status" value="1"/>
</dbReference>
<evidence type="ECO:0000256" key="1">
    <source>
        <dbReference type="ARBA" id="ARBA00022723"/>
    </source>
</evidence>
<dbReference type="AlphaFoldDB" id="A0A077ZKE4"/>
<evidence type="ECO:0000313" key="7">
    <source>
        <dbReference type="EMBL" id="CDW60133.1"/>
    </source>
</evidence>
<feature type="domain" description="RING-type" evidence="6">
    <location>
        <begin position="170"/>
        <end position="209"/>
    </location>
</feature>
<evidence type="ECO:0000313" key="8">
    <source>
        <dbReference type="Proteomes" id="UP000030665"/>
    </source>
</evidence>
<evidence type="ECO:0000256" key="5">
    <source>
        <dbReference type="SAM" id="Phobius"/>
    </source>
</evidence>
<keyword evidence="2 4" id="KW-0863">Zinc-finger</keyword>
<evidence type="ECO:0000256" key="2">
    <source>
        <dbReference type="ARBA" id="ARBA00022771"/>
    </source>
</evidence>
<keyword evidence="5" id="KW-0472">Membrane</keyword>
<keyword evidence="1" id="KW-0479">Metal-binding</keyword>
<evidence type="ECO:0000259" key="6">
    <source>
        <dbReference type="PROSITE" id="PS50089"/>
    </source>
</evidence>
<dbReference type="InterPro" id="IPR013083">
    <property type="entry name" value="Znf_RING/FYVE/PHD"/>
</dbReference>
<feature type="transmembrane region" description="Helical" evidence="5">
    <location>
        <begin position="116"/>
        <end position="139"/>
    </location>
</feature>
<dbReference type="GO" id="GO:0008270">
    <property type="term" value="F:zinc ion binding"/>
    <property type="evidence" value="ECO:0007669"/>
    <property type="project" value="UniProtKB-KW"/>
</dbReference>
<dbReference type="Proteomes" id="UP000030665">
    <property type="component" value="Unassembled WGS sequence"/>
</dbReference>
<feature type="transmembrane region" description="Helical" evidence="5">
    <location>
        <begin position="36"/>
        <end position="60"/>
    </location>
</feature>
<dbReference type="SMART" id="SM00184">
    <property type="entry name" value="RING"/>
    <property type="match status" value="1"/>
</dbReference>
<dbReference type="GO" id="GO:0012505">
    <property type="term" value="C:endomembrane system"/>
    <property type="evidence" value="ECO:0007669"/>
    <property type="project" value="TreeGrafter"/>
</dbReference>
<keyword evidence="8" id="KW-1185">Reference proteome</keyword>
<accession>A0A077ZKE4</accession>
<dbReference type="InterPro" id="IPR001841">
    <property type="entry name" value="Znf_RING"/>
</dbReference>
<evidence type="ECO:0000256" key="4">
    <source>
        <dbReference type="PROSITE-ProRule" id="PRU00175"/>
    </source>
</evidence>
<dbReference type="PANTHER" id="PTHR22763">
    <property type="entry name" value="RING ZINC FINGER PROTEIN"/>
    <property type="match status" value="1"/>
</dbReference>
<keyword evidence="5" id="KW-1133">Transmembrane helix</keyword>
<proteinExistence type="predicted"/>
<gene>
    <name evidence="7" type="ORF">TTRE_0000848601</name>
</gene>
<protein>
    <submittedName>
        <fullName evidence="7">Zf-RING 2 domain containing protein</fullName>
    </submittedName>
</protein>
<name>A0A077ZKE4_TRITR</name>
<dbReference type="EMBL" id="HG806902">
    <property type="protein sequence ID" value="CDW60133.1"/>
    <property type="molecule type" value="Genomic_DNA"/>
</dbReference>
<dbReference type="GO" id="GO:0061630">
    <property type="term" value="F:ubiquitin protein ligase activity"/>
    <property type="evidence" value="ECO:0007669"/>
    <property type="project" value="TreeGrafter"/>
</dbReference>
<organism evidence="7 8">
    <name type="scientific">Trichuris trichiura</name>
    <name type="common">Whipworm</name>
    <name type="synonym">Trichocephalus trichiurus</name>
    <dbReference type="NCBI Taxonomy" id="36087"/>
    <lineage>
        <taxon>Eukaryota</taxon>
        <taxon>Metazoa</taxon>
        <taxon>Ecdysozoa</taxon>
        <taxon>Nematoda</taxon>
        <taxon>Enoplea</taxon>
        <taxon>Dorylaimia</taxon>
        <taxon>Trichinellida</taxon>
        <taxon>Trichuridae</taxon>
        <taxon>Trichuris</taxon>
    </lineage>
</organism>
<dbReference type="Pfam" id="PF13639">
    <property type="entry name" value="zf-RING_2"/>
    <property type="match status" value="1"/>
</dbReference>
<keyword evidence="5" id="KW-0812">Transmembrane</keyword>
<keyword evidence="3" id="KW-0862">Zinc</keyword>
<dbReference type="PANTHER" id="PTHR22763:SF190">
    <property type="entry name" value="RING FINGER PROTEIN 24"/>
    <property type="match status" value="1"/>
</dbReference>
<dbReference type="STRING" id="36087.A0A077ZKE4"/>
<dbReference type="GO" id="GO:0043161">
    <property type="term" value="P:proteasome-mediated ubiquitin-dependent protein catabolic process"/>
    <property type="evidence" value="ECO:0007669"/>
    <property type="project" value="TreeGrafter"/>
</dbReference>
<dbReference type="OrthoDB" id="4348522at2759"/>
<dbReference type="InterPro" id="IPR050731">
    <property type="entry name" value="HRD1_E3_ubiq-ligases"/>
</dbReference>
<reference evidence="7" key="2">
    <citation type="submission" date="2014-03" db="EMBL/GenBank/DDBJ databases">
        <title>The whipworm genome and dual-species transcriptomics of an intimate host-pathogen interaction.</title>
        <authorList>
            <person name="Foth B.J."/>
            <person name="Tsai I.J."/>
            <person name="Reid A.J."/>
            <person name="Bancroft A.J."/>
            <person name="Nichol S."/>
            <person name="Tracey A."/>
            <person name="Holroyd N."/>
            <person name="Cotton J.A."/>
            <person name="Stanley E.J."/>
            <person name="Zarowiecki M."/>
            <person name="Liu J.Z."/>
            <person name="Huckvale T."/>
            <person name="Cooper P.J."/>
            <person name="Grencis R.K."/>
            <person name="Berriman M."/>
        </authorList>
    </citation>
    <scope>NUCLEOTIDE SEQUENCE [LARGE SCALE GENOMIC DNA]</scope>
</reference>
<sequence length="220" mass="24908">MDSLCQDWKSVFLCIFFSLLTSHVATGPDLRIKQSVLLSCFASIAVCSILLNSAIIAVAGPLVLQAFFSCLALLKCMKVLPLTFVRFRRHLFSWFRLNENGLDIHFMHSASVRMRLSLLLISFFVIRLAVLTVCGFFAAKNLSSHLALKAQLSSLVNADIDQLRQLDDVCAICWGPFERHGKMTPCKHIFHSHCLRTWLRRRNVCPICNREVFSEAMVTS</sequence>
<reference evidence="7" key="1">
    <citation type="submission" date="2014-01" db="EMBL/GenBank/DDBJ databases">
        <authorList>
            <person name="Aslett M."/>
        </authorList>
    </citation>
    <scope>NUCLEOTIDE SEQUENCE</scope>
</reference>
<feature type="transmembrane region" description="Helical" evidence="5">
    <location>
        <begin position="66"/>
        <end position="87"/>
    </location>
</feature>
<dbReference type="SUPFAM" id="SSF57850">
    <property type="entry name" value="RING/U-box"/>
    <property type="match status" value="1"/>
</dbReference>
<dbReference type="PROSITE" id="PS50089">
    <property type="entry name" value="ZF_RING_2"/>
    <property type="match status" value="1"/>
</dbReference>
<evidence type="ECO:0000256" key="3">
    <source>
        <dbReference type="ARBA" id="ARBA00022833"/>
    </source>
</evidence>